<dbReference type="HAMAP" id="MF_01820">
    <property type="entry name" value="GTPase_RsgA"/>
    <property type="match status" value="1"/>
</dbReference>
<evidence type="ECO:0000256" key="2">
    <source>
        <dbReference type="ARBA" id="ARBA00022517"/>
    </source>
</evidence>
<dbReference type="InterPro" id="IPR004881">
    <property type="entry name" value="Ribosome_biogen_GTPase_RsgA"/>
</dbReference>
<keyword evidence="8 10" id="KW-0694">RNA-binding</keyword>
<comment type="subcellular location">
    <subcellularLocation>
        <location evidence="10">Cytoplasm</location>
    </subcellularLocation>
</comment>
<feature type="binding site" evidence="10">
    <location>
        <begin position="189"/>
        <end position="197"/>
    </location>
    <ligand>
        <name>GTP</name>
        <dbReference type="ChEBI" id="CHEBI:37565"/>
    </ligand>
</feature>
<dbReference type="Gene3D" id="3.40.50.300">
    <property type="entry name" value="P-loop containing nucleotide triphosphate hydrolases"/>
    <property type="match status" value="1"/>
</dbReference>
<evidence type="ECO:0000256" key="3">
    <source>
        <dbReference type="ARBA" id="ARBA00022723"/>
    </source>
</evidence>
<evidence type="ECO:0000313" key="17">
    <source>
        <dbReference type="Proteomes" id="UP000251571"/>
    </source>
</evidence>
<reference evidence="15 17" key="1">
    <citation type="submission" date="2016-10" db="EMBL/GenBank/DDBJ databases">
        <authorList>
            <person name="Cai Z."/>
        </authorList>
    </citation>
    <scope>NUCLEOTIDE SEQUENCE [LARGE SCALE GENOMIC DNA]</scope>
    <source>
        <strain evidence="15 17">DSM 25227</strain>
    </source>
</reference>
<feature type="binding site" evidence="10">
    <location>
        <position position="283"/>
    </location>
    <ligand>
        <name>Zn(2+)</name>
        <dbReference type="ChEBI" id="CHEBI:29105"/>
    </ligand>
</feature>
<evidence type="ECO:0000256" key="6">
    <source>
        <dbReference type="ARBA" id="ARBA00022801"/>
    </source>
</evidence>
<gene>
    <name evidence="10" type="primary">rsgA</name>
    <name evidence="14" type="ORF">BCF38_11173</name>
    <name evidence="15" type="ORF">SAMN05421539_11173</name>
</gene>
<evidence type="ECO:0000256" key="11">
    <source>
        <dbReference type="SAM" id="MobiDB-lite"/>
    </source>
</evidence>
<dbReference type="InterPro" id="IPR027417">
    <property type="entry name" value="P-loop_NTPase"/>
</dbReference>
<proteinExistence type="inferred from homology"/>
<sequence>MTTPPPALTLAQLGWHPFFAAQIDADALTETPPVRVMRVHRSGLDVQGEGRAETLPPDAEVTVGDWLLLGGDGRPLERRSLIRRRAPGRDREVQLVAANVDTVFVTTSCNADFNVARLERYLALAFEAGCDPVIVLTKADLSDEVDDYVARAAALSPLVPVLAVNAKAAAAREALMPWCGPGRTVAFLGTSGVGKSTLLNALAGVETAATGAIREDDARGRHTTTRRELHVVPGGFCVIDTPGMRELQLTDAAGGIGEVFADIAELAGGCRFSDCAHLSEPGCAVRAAVAAGDLDPDRLERWRKLAAEDAHNTADIAERRRRDKAFGKKVRAATRAKRR</sequence>
<comment type="similarity">
    <text evidence="10">Belongs to the TRAFAC class YlqF/YawG GTPase family. RsgA subfamily.</text>
</comment>
<accession>A0A2Y9B1J5</accession>
<feature type="domain" description="EngC GTPase" evidence="12">
    <location>
        <begin position="98"/>
        <end position="245"/>
    </location>
</feature>
<organism evidence="15 17">
    <name type="scientific">Jannaschia seohaensis</name>
    <dbReference type="NCBI Taxonomy" id="475081"/>
    <lineage>
        <taxon>Bacteria</taxon>
        <taxon>Pseudomonadati</taxon>
        <taxon>Pseudomonadota</taxon>
        <taxon>Alphaproteobacteria</taxon>
        <taxon>Rhodobacterales</taxon>
        <taxon>Roseobacteraceae</taxon>
        <taxon>Jannaschia</taxon>
    </lineage>
</organism>
<keyword evidence="5 10" id="KW-0547">Nucleotide-binding</keyword>
<evidence type="ECO:0000256" key="7">
    <source>
        <dbReference type="ARBA" id="ARBA00022833"/>
    </source>
</evidence>
<evidence type="ECO:0000256" key="1">
    <source>
        <dbReference type="ARBA" id="ARBA00022490"/>
    </source>
</evidence>
<dbReference type="GO" id="GO:0046872">
    <property type="term" value="F:metal ion binding"/>
    <property type="evidence" value="ECO:0007669"/>
    <property type="project" value="UniProtKB-KW"/>
</dbReference>
<evidence type="ECO:0000256" key="8">
    <source>
        <dbReference type="ARBA" id="ARBA00022884"/>
    </source>
</evidence>
<dbReference type="PROSITE" id="PS51721">
    <property type="entry name" value="G_CP"/>
    <property type="match status" value="1"/>
</dbReference>
<feature type="domain" description="CP-type G" evidence="13">
    <location>
        <begin position="90"/>
        <end position="247"/>
    </location>
</feature>
<dbReference type="Proteomes" id="UP000245839">
    <property type="component" value="Unassembled WGS sequence"/>
</dbReference>
<feature type="region of interest" description="Disordered" evidence="11">
    <location>
        <begin position="319"/>
        <end position="339"/>
    </location>
</feature>
<comment type="cofactor">
    <cofactor evidence="10">
        <name>Zn(2+)</name>
        <dbReference type="ChEBI" id="CHEBI:29105"/>
    </cofactor>
    <text evidence="10">Binds 1 zinc ion per subunit.</text>
</comment>
<dbReference type="CDD" id="cd01854">
    <property type="entry name" value="YjeQ_EngC"/>
    <property type="match status" value="1"/>
</dbReference>
<dbReference type="PROSITE" id="PS50936">
    <property type="entry name" value="ENGC_GTPASE"/>
    <property type="match status" value="1"/>
</dbReference>
<dbReference type="GO" id="GO:0003924">
    <property type="term" value="F:GTPase activity"/>
    <property type="evidence" value="ECO:0007669"/>
    <property type="project" value="UniProtKB-UniRule"/>
</dbReference>
<dbReference type="InterPro" id="IPR030378">
    <property type="entry name" value="G_CP_dom"/>
</dbReference>
<reference evidence="14 16" key="2">
    <citation type="submission" date="2018-03" db="EMBL/GenBank/DDBJ databases">
        <title>Genomic Encyclopedia of Archaeal and Bacterial Type Strains, Phase II (KMG-II): from individual species to whole genera.</title>
        <authorList>
            <person name="Goeker M."/>
        </authorList>
    </citation>
    <scope>NUCLEOTIDE SEQUENCE [LARGE SCALE GENOMIC DNA]</scope>
    <source>
        <strain evidence="14 16">DSM 25227</strain>
    </source>
</reference>
<dbReference type="InterPro" id="IPR010914">
    <property type="entry name" value="RsgA_GTPase_dom"/>
</dbReference>
<evidence type="ECO:0000256" key="9">
    <source>
        <dbReference type="ARBA" id="ARBA00023134"/>
    </source>
</evidence>
<keyword evidence="16" id="KW-1185">Reference proteome</keyword>
<keyword evidence="1 10" id="KW-0963">Cytoplasm</keyword>
<keyword evidence="4 10" id="KW-0699">rRNA-binding</keyword>
<feature type="binding site" evidence="10">
    <location>
        <position position="277"/>
    </location>
    <ligand>
        <name>Zn(2+)</name>
        <dbReference type="ChEBI" id="CHEBI:29105"/>
    </ligand>
</feature>
<evidence type="ECO:0000313" key="16">
    <source>
        <dbReference type="Proteomes" id="UP000245839"/>
    </source>
</evidence>
<dbReference type="NCBIfam" id="TIGR00157">
    <property type="entry name" value="ribosome small subunit-dependent GTPase A"/>
    <property type="match status" value="1"/>
</dbReference>
<comment type="subunit">
    <text evidence="10">Monomer. Associates with 30S ribosomal subunit, binds 16S rRNA.</text>
</comment>
<evidence type="ECO:0000256" key="10">
    <source>
        <dbReference type="HAMAP-Rule" id="MF_01820"/>
    </source>
</evidence>
<evidence type="ECO:0000259" key="12">
    <source>
        <dbReference type="PROSITE" id="PS50936"/>
    </source>
</evidence>
<evidence type="ECO:0000313" key="14">
    <source>
        <dbReference type="EMBL" id="PWJ15056.1"/>
    </source>
</evidence>
<dbReference type="EC" id="3.6.1.-" evidence="10"/>
<feature type="binding site" evidence="10">
    <location>
        <begin position="137"/>
        <end position="140"/>
    </location>
    <ligand>
        <name>GTP</name>
        <dbReference type="ChEBI" id="CHEBI:37565"/>
    </ligand>
</feature>
<feature type="binding site" evidence="10">
    <location>
        <position position="275"/>
    </location>
    <ligand>
        <name>Zn(2+)</name>
        <dbReference type="ChEBI" id="CHEBI:29105"/>
    </ligand>
</feature>
<keyword evidence="9 10" id="KW-0342">GTP-binding</keyword>
<keyword evidence="2 10" id="KW-0690">Ribosome biogenesis</keyword>
<keyword evidence="3 10" id="KW-0479">Metal-binding</keyword>
<dbReference type="GO" id="GO:0005737">
    <property type="term" value="C:cytoplasm"/>
    <property type="evidence" value="ECO:0007669"/>
    <property type="project" value="UniProtKB-SubCell"/>
</dbReference>
<dbReference type="PANTHER" id="PTHR32120">
    <property type="entry name" value="SMALL RIBOSOMAL SUBUNIT BIOGENESIS GTPASE RSGA"/>
    <property type="match status" value="1"/>
</dbReference>
<dbReference type="PANTHER" id="PTHR32120:SF10">
    <property type="entry name" value="SMALL RIBOSOMAL SUBUNIT BIOGENESIS GTPASE RSGA"/>
    <property type="match status" value="1"/>
</dbReference>
<dbReference type="GO" id="GO:0005525">
    <property type="term" value="F:GTP binding"/>
    <property type="evidence" value="ECO:0007669"/>
    <property type="project" value="UniProtKB-UniRule"/>
</dbReference>
<dbReference type="SUPFAM" id="SSF52540">
    <property type="entry name" value="P-loop containing nucleoside triphosphate hydrolases"/>
    <property type="match status" value="1"/>
</dbReference>
<evidence type="ECO:0000256" key="5">
    <source>
        <dbReference type="ARBA" id="ARBA00022741"/>
    </source>
</evidence>
<comment type="function">
    <text evidence="10">One of several proteins that assist in the late maturation steps of the functional core of the 30S ribosomal subunit. Helps release RbfA from mature subunits. May play a role in the assembly of ribosomal proteins into the subunit. Circularly permuted GTPase that catalyzes slow GTP hydrolysis, GTPase activity is stimulated by the 30S ribosomal subunit.</text>
</comment>
<evidence type="ECO:0000313" key="15">
    <source>
        <dbReference type="EMBL" id="SSA49905.1"/>
    </source>
</evidence>
<evidence type="ECO:0000259" key="13">
    <source>
        <dbReference type="PROSITE" id="PS51721"/>
    </source>
</evidence>
<dbReference type="GO" id="GO:0019843">
    <property type="term" value="F:rRNA binding"/>
    <property type="evidence" value="ECO:0007669"/>
    <property type="project" value="UniProtKB-KW"/>
</dbReference>
<feature type="binding site" evidence="10">
    <location>
        <position position="270"/>
    </location>
    <ligand>
        <name>Zn(2+)</name>
        <dbReference type="ChEBI" id="CHEBI:29105"/>
    </ligand>
</feature>
<dbReference type="EMBL" id="UETC01000011">
    <property type="protein sequence ID" value="SSA49905.1"/>
    <property type="molecule type" value="Genomic_DNA"/>
</dbReference>
<name>A0A2Y9B1J5_9RHOB</name>
<protein>
    <recommendedName>
        <fullName evidence="10">Small ribosomal subunit biogenesis GTPase RsgA</fullName>
        <ecNumber evidence="10">3.6.1.-</ecNumber>
    </recommendedName>
</protein>
<keyword evidence="6 10" id="KW-0378">Hydrolase</keyword>
<dbReference type="EMBL" id="QGDJ01000011">
    <property type="protein sequence ID" value="PWJ15056.1"/>
    <property type="molecule type" value="Genomic_DNA"/>
</dbReference>
<dbReference type="AlphaFoldDB" id="A0A2Y9B1J5"/>
<dbReference type="Gene3D" id="1.10.40.50">
    <property type="entry name" value="Probable gtpase engc, domain 3"/>
    <property type="match status" value="1"/>
</dbReference>
<keyword evidence="7 10" id="KW-0862">Zinc</keyword>
<evidence type="ECO:0000256" key="4">
    <source>
        <dbReference type="ARBA" id="ARBA00022730"/>
    </source>
</evidence>
<dbReference type="Proteomes" id="UP000251571">
    <property type="component" value="Unassembled WGS sequence"/>
</dbReference>
<dbReference type="GO" id="GO:0042274">
    <property type="term" value="P:ribosomal small subunit biogenesis"/>
    <property type="evidence" value="ECO:0007669"/>
    <property type="project" value="UniProtKB-UniRule"/>
</dbReference>
<dbReference type="RefSeq" id="WP_245947637.1">
    <property type="nucleotide sequence ID" value="NZ_QGDJ01000011.1"/>
</dbReference>
<dbReference type="Pfam" id="PF03193">
    <property type="entry name" value="RsgA_GTPase"/>
    <property type="match status" value="1"/>
</dbReference>
<feature type="compositionally biased region" description="Basic residues" evidence="11">
    <location>
        <begin position="327"/>
        <end position="339"/>
    </location>
</feature>